<feature type="chain" id="PRO_5019801877" description="DUF2931 family protein" evidence="1">
    <location>
        <begin position="24"/>
        <end position="196"/>
    </location>
</feature>
<protein>
    <recommendedName>
        <fullName evidence="3">DUF2931 family protein</fullName>
    </recommendedName>
</protein>
<reference evidence="2" key="1">
    <citation type="submission" date="2019-03" db="EMBL/GenBank/DDBJ databases">
        <title>Whole genome analysis of nitrate-reducing bacteria Marinobacter hydrocarbonoclasticus YB03.</title>
        <authorList>
            <person name="Azam A.H."/>
            <person name="Yuk S.R."/>
            <person name="Kamarisima K."/>
            <person name="Miyanaga K."/>
            <person name="Tanji Y."/>
        </authorList>
    </citation>
    <scope>NUCLEOTIDE SEQUENCE</scope>
    <source>
        <strain evidence="2">YB03</strain>
    </source>
</reference>
<dbReference type="EMBL" id="AP019537">
    <property type="protein sequence ID" value="BBJ03282.1"/>
    <property type="molecule type" value="Genomic_DNA"/>
</dbReference>
<organism evidence="2">
    <name type="scientific">Marinobacter nauticus</name>
    <name type="common">Marinobacter hydrocarbonoclasticus</name>
    <name type="synonym">Marinobacter aquaeolei</name>
    <dbReference type="NCBI Taxonomy" id="2743"/>
    <lineage>
        <taxon>Bacteria</taxon>
        <taxon>Pseudomonadati</taxon>
        <taxon>Pseudomonadota</taxon>
        <taxon>Gammaproteobacteria</taxon>
        <taxon>Pseudomonadales</taxon>
        <taxon>Marinobacteraceae</taxon>
        <taxon>Marinobacter</taxon>
    </lineage>
</organism>
<gene>
    <name evidence="2" type="ORF">YBY_11300</name>
</gene>
<dbReference type="AlphaFoldDB" id="A0A455WBQ1"/>
<evidence type="ECO:0000313" key="2">
    <source>
        <dbReference type="EMBL" id="BBJ03282.1"/>
    </source>
</evidence>
<dbReference type="PROSITE" id="PS51257">
    <property type="entry name" value="PROKAR_LIPOPROTEIN"/>
    <property type="match status" value="1"/>
</dbReference>
<keyword evidence="1" id="KW-0732">Signal</keyword>
<dbReference type="Pfam" id="PF11153">
    <property type="entry name" value="DUF2931"/>
    <property type="match status" value="1"/>
</dbReference>
<accession>A0A455WBQ1</accession>
<proteinExistence type="predicted"/>
<evidence type="ECO:0000256" key="1">
    <source>
        <dbReference type="SAM" id="SignalP"/>
    </source>
</evidence>
<name>A0A455WBQ1_MARNT</name>
<dbReference type="InterPro" id="IPR021326">
    <property type="entry name" value="DUF2931"/>
</dbReference>
<feature type="signal peptide" evidence="1">
    <location>
        <begin position="1"/>
        <end position="23"/>
    </location>
</feature>
<evidence type="ECO:0008006" key="3">
    <source>
        <dbReference type="Google" id="ProtNLM"/>
    </source>
</evidence>
<sequence>MRNNITARVAFSFLLLILVTACSSEPREYDFAVSVAGGPEGWPVWVKQVEFDGAWTVGAGSLGGGFDQRPPGGKVSIIYPKKAPRSVYAQWFSYRTQTFYEVTFSLPEDLDDKLRKWYRDYPLDDYNHTLIVGFSGKGEALAWWKAFCSTCNYDRSHDFHTPLIENVQAEVVEGDPSGYRLQTQELIDEGSMPSPW</sequence>